<evidence type="ECO:0000259" key="10">
    <source>
        <dbReference type="Pfam" id="PF07670"/>
    </source>
</evidence>
<dbReference type="Proteomes" id="UP000016057">
    <property type="component" value="Unassembled WGS sequence"/>
</dbReference>
<evidence type="ECO:0000259" key="8">
    <source>
        <dbReference type="Pfam" id="PF01773"/>
    </source>
</evidence>
<dbReference type="Pfam" id="PF01773">
    <property type="entry name" value="Nucleos_tra2_N"/>
    <property type="match status" value="1"/>
</dbReference>
<keyword evidence="4 7" id="KW-0812">Transmembrane</keyword>
<dbReference type="STRING" id="1234409.C683_0212"/>
<feature type="transmembrane region" description="Helical" evidence="7">
    <location>
        <begin position="6"/>
        <end position="21"/>
    </location>
</feature>
<evidence type="ECO:0000256" key="5">
    <source>
        <dbReference type="ARBA" id="ARBA00022989"/>
    </source>
</evidence>
<dbReference type="AlphaFoldDB" id="K8ZCG9"/>
<evidence type="ECO:0000256" key="7">
    <source>
        <dbReference type="SAM" id="Phobius"/>
    </source>
</evidence>
<organism evidence="11 12">
    <name type="scientific">Catellicoccus marimammalium M35/04/3</name>
    <dbReference type="NCBI Taxonomy" id="1234409"/>
    <lineage>
        <taxon>Bacteria</taxon>
        <taxon>Bacillati</taxon>
        <taxon>Bacillota</taxon>
        <taxon>Bacilli</taxon>
        <taxon>Lactobacillales</taxon>
        <taxon>Enterococcaceae</taxon>
        <taxon>Catellicoccus</taxon>
    </lineage>
</organism>
<dbReference type="Pfam" id="PF07662">
    <property type="entry name" value="Nucleos_tra2_C"/>
    <property type="match status" value="1"/>
</dbReference>
<keyword evidence="3" id="KW-1003">Cell membrane</keyword>
<gene>
    <name evidence="11" type="ORF">C683_0212</name>
</gene>
<evidence type="ECO:0000256" key="2">
    <source>
        <dbReference type="ARBA" id="ARBA00009033"/>
    </source>
</evidence>
<dbReference type="GO" id="GO:0005886">
    <property type="term" value="C:plasma membrane"/>
    <property type="evidence" value="ECO:0007669"/>
    <property type="project" value="UniProtKB-SubCell"/>
</dbReference>
<dbReference type="eggNOG" id="COG1972">
    <property type="taxonomic scope" value="Bacteria"/>
</dbReference>
<keyword evidence="12" id="KW-1185">Reference proteome</keyword>
<keyword evidence="5 7" id="KW-1133">Transmembrane helix</keyword>
<evidence type="ECO:0000313" key="12">
    <source>
        <dbReference type="Proteomes" id="UP000016057"/>
    </source>
</evidence>
<feature type="transmembrane region" description="Helical" evidence="7">
    <location>
        <begin position="191"/>
        <end position="211"/>
    </location>
</feature>
<sequence>MQFIGIIGVVILIGILFLLSDNRKNIRWKYPIILLVLAAVCAFIFLNTQFGIAAANGVASFFNYLTTAAMSGVEFVFGNLTNKGQITFILNTLMPILFISVLVGLLLKFGILQFISKWLGKALGIISGEDELISFNSINAFMLSQSGVFVSAKEFIDNLNPRQIYAMAICGVSTISSTIIGAYLQMLEPRYVVTATVMNIFMGLFVINIVFPRDVNNEAEVDMSFIDNKPAGNVLQVIGDYATTGFNTVIAIGISLMAFLALIQLLNMICDGAFGIDFQHILGYVFSPLAWIMGCGNESLEVGNLIATKLVSNEFVSISSMANMDLSNHAKAIASVSMLSFANLSSIGIVGGAISGVSEKQSDVFYKKGFKVLLVAFISSLIAGSIVGIFVA</sequence>
<feature type="transmembrane region" description="Helical" evidence="7">
    <location>
        <begin position="249"/>
        <end position="269"/>
    </location>
</feature>
<keyword evidence="6 7" id="KW-0472">Membrane</keyword>
<evidence type="ECO:0000259" key="9">
    <source>
        <dbReference type="Pfam" id="PF07662"/>
    </source>
</evidence>
<evidence type="ECO:0000256" key="1">
    <source>
        <dbReference type="ARBA" id="ARBA00004651"/>
    </source>
</evidence>
<reference evidence="11 12" key="1">
    <citation type="journal article" date="2013" name="Genome Announc.">
        <title>Draft Genome Sequence of Catellicoccus marimammalium, a Novel Species Commonly Found in Gull Feces.</title>
        <authorList>
            <person name="Weigand M.R."/>
            <person name="Ryu H."/>
            <person name="Bozcek L."/>
            <person name="Konstantinidis K.T."/>
            <person name="Santo Domingo J.W."/>
        </authorList>
    </citation>
    <scope>NUCLEOTIDE SEQUENCE [LARGE SCALE GENOMIC DNA]</scope>
    <source>
        <strain evidence="11 12">M35/04/3</strain>
    </source>
</reference>
<proteinExistence type="inferred from homology"/>
<dbReference type="GO" id="GO:0015293">
    <property type="term" value="F:symporter activity"/>
    <property type="evidence" value="ECO:0007669"/>
    <property type="project" value="TreeGrafter"/>
</dbReference>
<evidence type="ECO:0000256" key="3">
    <source>
        <dbReference type="ARBA" id="ARBA00022475"/>
    </source>
</evidence>
<name>K8ZCG9_9ENTE</name>
<feature type="domain" description="Concentrative nucleoside transporter N-terminal" evidence="8">
    <location>
        <begin position="7"/>
        <end position="80"/>
    </location>
</feature>
<feature type="domain" description="Nucleoside transporter/FeoB GTPase Gate" evidence="10">
    <location>
        <begin position="90"/>
        <end position="188"/>
    </location>
</feature>
<dbReference type="PANTHER" id="PTHR10590:SF13">
    <property type="entry name" value="NUCLEOSIDE PERMEASE NUPC"/>
    <property type="match status" value="1"/>
</dbReference>
<feature type="transmembrane region" description="Helical" evidence="7">
    <location>
        <begin position="33"/>
        <end position="55"/>
    </location>
</feature>
<dbReference type="Pfam" id="PF07670">
    <property type="entry name" value="Gate"/>
    <property type="match status" value="1"/>
</dbReference>
<protein>
    <submittedName>
        <fullName evidence="11">Nucleoside permease NupC</fullName>
    </submittedName>
</protein>
<dbReference type="InterPro" id="IPR011642">
    <property type="entry name" value="Gate_dom"/>
</dbReference>
<dbReference type="PANTHER" id="PTHR10590">
    <property type="entry name" value="SODIUM/NUCLEOSIDE COTRANSPORTER"/>
    <property type="match status" value="1"/>
</dbReference>
<dbReference type="GO" id="GO:0005337">
    <property type="term" value="F:nucleoside transmembrane transporter activity"/>
    <property type="evidence" value="ECO:0007669"/>
    <property type="project" value="InterPro"/>
</dbReference>
<dbReference type="EMBL" id="AMYT01000008">
    <property type="protein sequence ID" value="EKU27747.1"/>
    <property type="molecule type" value="Genomic_DNA"/>
</dbReference>
<feature type="transmembrane region" description="Helical" evidence="7">
    <location>
        <begin position="332"/>
        <end position="357"/>
    </location>
</feature>
<comment type="similarity">
    <text evidence="2">Belongs to the concentrative nucleoside transporter (CNT) (TC 2.A.41) family.</text>
</comment>
<accession>K8ZCG9</accession>
<dbReference type="InterPro" id="IPR002668">
    <property type="entry name" value="CNT_N_dom"/>
</dbReference>
<comment type="subcellular location">
    <subcellularLocation>
        <location evidence="1">Cell membrane</location>
        <topology evidence="1">Multi-pass membrane protein</topology>
    </subcellularLocation>
</comment>
<evidence type="ECO:0000313" key="11">
    <source>
        <dbReference type="EMBL" id="EKU27747.1"/>
    </source>
</evidence>
<dbReference type="RefSeq" id="WP_009488486.1">
    <property type="nucleotide sequence ID" value="NZ_AMYT01000008.1"/>
</dbReference>
<dbReference type="InterPro" id="IPR008276">
    <property type="entry name" value="C_nuclsd_transpt"/>
</dbReference>
<feature type="transmembrane region" description="Helical" evidence="7">
    <location>
        <begin position="61"/>
        <end position="81"/>
    </location>
</feature>
<evidence type="ECO:0000256" key="4">
    <source>
        <dbReference type="ARBA" id="ARBA00022692"/>
    </source>
</evidence>
<feature type="domain" description="Concentrative nucleoside transporter C-terminal" evidence="9">
    <location>
        <begin position="191"/>
        <end position="388"/>
    </location>
</feature>
<dbReference type="OrthoDB" id="9766455at2"/>
<feature type="transmembrane region" description="Helical" evidence="7">
    <location>
        <begin position="93"/>
        <end position="115"/>
    </location>
</feature>
<dbReference type="PATRIC" id="fig|1234409.3.peg.183"/>
<evidence type="ECO:0000256" key="6">
    <source>
        <dbReference type="ARBA" id="ARBA00023136"/>
    </source>
</evidence>
<feature type="transmembrane region" description="Helical" evidence="7">
    <location>
        <begin position="164"/>
        <end position="184"/>
    </location>
</feature>
<dbReference type="InterPro" id="IPR011657">
    <property type="entry name" value="CNT_C_dom"/>
</dbReference>
<feature type="transmembrane region" description="Helical" evidence="7">
    <location>
        <begin position="369"/>
        <end position="391"/>
    </location>
</feature>
<comment type="caution">
    <text evidence="11">The sequence shown here is derived from an EMBL/GenBank/DDBJ whole genome shotgun (WGS) entry which is preliminary data.</text>
</comment>